<dbReference type="Proteomes" id="UP000824219">
    <property type="component" value="Linkage Group LG15"/>
</dbReference>
<proteinExistence type="predicted"/>
<organism evidence="1 2">
    <name type="scientific">Hemibagrus wyckioides</name>
    <dbReference type="NCBI Taxonomy" id="337641"/>
    <lineage>
        <taxon>Eukaryota</taxon>
        <taxon>Metazoa</taxon>
        <taxon>Chordata</taxon>
        <taxon>Craniata</taxon>
        <taxon>Vertebrata</taxon>
        <taxon>Euteleostomi</taxon>
        <taxon>Actinopterygii</taxon>
        <taxon>Neopterygii</taxon>
        <taxon>Teleostei</taxon>
        <taxon>Ostariophysi</taxon>
        <taxon>Siluriformes</taxon>
        <taxon>Bagridae</taxon>
        <taxon>Hemibagrus</taxon>
    </lineage>
</organism>
<gene>
    <name evidence="1" type="ORF">KOW79_012760</name>
</gene>
<accession>A0A9D3SKQ5</accession>
<protein>
    <submittedName>
        <fullName evidence="1">Uncharacterized protein</fullName>
    </submittedName>
</protein>
<reference evidence="1 2" key="1">
    <citation type="submission" date="2021-06" db="EMBL/GenBank/DDBJ databases">
        <title>Chromosome-level genome assembly of the red-tail catfish (Hemibagrus wyckioides).</title>
        <authorList>
            <person name="Shao F."/>
        </authorList>
    </citation>
    <scope>NUCLEOTIDE SEQUENCE [LARGE SCALE GENOMIC DNA]</scope>
    <source>
        <strain evidence="1">EC202008001</strain>
        <tissue evidence="1">Blood</tissue>
    </source>
</reference>
<evidence type="ECO:0000313" key="1">
    <source>
        <dbReference type="EMBL" id="KAG7323058.1"/>
    </source>
</evidence>
<keyword evidence="2" id="KW-1185">Reference proteome</keyword>
<dbReference type="AlphaFoldDB" id="A0A9D3SKQ5"/>
<sequence length="125" mass="14322">MGDTRRSSLSAQVYASEPTASDMRSYDVIQRSCREVLKLAYFMRRGEKEIEKNKRVSLAFFLAFTKLAFSPEGDFSPAGRDTEIAHFSPRSGVKTYRRYHLSAIWDNNSKHLQELNTRALSKTPP</sequence>
<name>A0A9D3SKQ5_9TELE</name>
<comment type="caution">
    <text evidence="1">The sequence shown here is derived from an EMBL/GenBank/DDBJ whole genome shotgun (WGS) entry which is preliminary data.</text>
</comment>
<dbReference type="EMBL" id="JAHKSW010000015">
    <property type="protein sequence ID" value="KAG7323058.1"/>
    <property type="molecule type" value="Genomic_DNA"/>
</dbReference>
<evidence type="ECO:0000313" key="2">
    <source>
        <dbReference type="Proteomes" id="UP000824219"/>
    </source>
</evidence>